<feature type="compositionally biased region" description="Basic and acidic residues" evidence="1">
    <location>
        <begin position="1"/>
        <end position="12"/>
    </location>
</feature>
<dbReference type="EMBL" id="JAAXYO010000037">
    <property type="protein sequence ID" value="MBU2787228.1"/>
    <property type="molecule type" value="Genomic_DNA"/>
</dbReference>
<feature type="transmembrane region" description="Helical" evidence="2">
    <location>
        <begin position="218"/>
        <end position="244"/>
    </location>
</feature>
<proteinExistence type="predicted"/>
<dbReference type="Proteomes" id="UP001197378">
    <property type="component" value="Unassembled WGS sequence"/>
</dbReference>
<feature type="compositionally biased region" description="Basic and acidic residues" evidence="1">
    <location>
        <begin position="134"/>
        <end position="147"/>
    </location>
</feature>
<evidence type="ECO:0000256" key="2">
    <source>
        <dbReference type="SAM" id="Phobius"/>
    </source>
</evidence>
<organism evidence="3 4">
    <name type="scientific">Igneacidithiobacillus copahuensis</name>
    <dbReference type="NCBI Taxonomy" id="2724909"/>
    <lineage>
        <taxon>Bacteria</taxon>
        <taxon>Pseudomonadati</taxon>
        <taxon>Pseudomonadota</taxon>
        <taxon>Acidithiobacillia</taxon>
        <taxon>Acidithiobacillales</taxon>
        <taxon>Acidithiobacillaceae</taxon>
        <taxon>Igneacidithiobacillus</taxon>
    </lineage>
</organism>
<keyword evidence="2" id="KW-0472">Membrane</keyword>
<name>A0AAE2YNR3_9PROT</name>
<evidence type="ECO:0000256" key="1">
    <source>
        <dbReference type="SAM" id="MobiDB-lite"/>
    </source>
</evidence>
<dbReference type="AlphaFoldDB" id="A0AAE2YNR3"/>
<accession>A0AAE2YNR3</accession>
<evidence type="ECO:0000313" key="4">
    <source>
        <dbReference type="Proteomes" id="UP001197378"/>
    </source>
</evidence>
<feature type="region of interest" description="Disordered" evidence="1">
    <location>
        <begin position="1"/>
        <end position="53"/>
    </location>
</feature>
<sequence>MSEIDDLLKAGEELVTTPSPRPATRSRGTPKAPPASAGEQAPGDGKPPMDGAVAVGSLAESLGALVESVVSRHVEQVSRELKAVRDDVQSLLDPGGEDAEEMGAAVPQLGIAPKAQGAEGVEPGQPQNPQTPQRPEDGGERETEKPRKVPAATSATSSPPVTVVNESAVLEAVTRHALTHFSSTVALLGGVTVLFAFAMGMGYGYILGSGRYPWWSHSLASVFLGAPTGVVLLPLAGWALHVASNEYDEFGRMRPILRYAGLALVALGIALPILSIVLGMA</sequence>
<feature type="region of interest" description="Disordered" evidence="1">
    <location>
        <begin position="116"/>
        <end position="160"/>
    </location>
</feature>
<feature type="transmembrane region" description="Helical" evidence="2">
    <location>
        <begin position="185"/>
        <end position="206"/>
    </location>
</feature>
<reference evidence="3" key="1">
    <citation type="journal article" date="2021" name="ISME J.">
        <title>Genomic evolution of the class Acidithiobacillia: deep-branching Proteobacteria living in extreme acidic conditions.</title>
        <authorList>
            <person name="Moya-Beltran A."/>
            <person name="Beard S."/>
            <person name="Rojas-Villalobos C."/>
            <person name="Issotta F."/>
            <person name="Gallardo Y."/>
            <person name="Ulloa R."/>
            <person name="Giaveno A."/>
            <person name="Degli Esposti M."/>
            <person name="Johnson D.B."/>
            <person name="Quatrini R."/>
        </authorList>
    </citation>
    <scope>NUCLEOTIDE SEQUENCE</scope>
    <source>
        <strain evidence="3">VAN18-1</strain>
    </source>
</reference>
<feature type="transmembrane region" description="Helical" evidence="2">
    <location>
        <begin position="256"/>
        <end position="278"/>
    </location>
</feature>
<keyword evidence="2" id="KW-1133">Transmembrane helix</keyword>
<evidence type="ECO:0000313" key="3">
    <source>
        <dbReference type="EMBL" id="MBU2787228.1"/>
    </source>
</evidence>
<keyword evidence="2" id="KW-0812">Transmembrane</keyword>
<comment type="caution">
    <text evidence="3">The sequence shown here is derived from an EMBL/GenBank/DDBJ whole genome shotgun (WGS) entry which is preliminary data.</text>
</comment>
<dbReference type="RefSeq" id="WP_215870338.1">
    <property type="nucleotide sequence ID" value="NZ_JAAXYO010000037.1"/>
</dbReference>
<protein>
    <submittedName>
        <fullName evidence="3">Uncharacterized protein</fullName>
    </submittedName>
</protein>
<gene>
    <name evidence="3" type="ORF">HFQ13_03195</name>
</gene>
<keyword evidence="4" id="KW-1185">Reference proteome</keyword>